<name>A0ACC6Q4F1_9ACTN</name>
<reference evidence="1" key="1">
    <citation type="submission" date="2024-03" db="EMBL/GenBank/DDBJ databases">
        <title>Novel Streptomyces species of biotechnological and ecological value are a feature of Machair soil.</title>
        <authorList>
            <person name="Prole J.R."/>
            <person name="Goodfellow M."/>
            <person name="Allenby N."/>
            <person name="Ward A.C."/>
        </authorList>
    </citation>
    <scope>NUCLEOTIDE SEQUENCE</scope>
    <source>
        <strain evidence="1">MS2.AVA.5</strain>
    </source>
</reference>
<evidence type="ECO:0000313" key="2">
    <source>
        <dbReference type="Proteomes" id="UP001377168"/>
    </source>
</evidence>
<proteinExistence type="predicted"/>
<gene>
    <name evidence="1" type="ORF">WKI67_35115</name>
</gene>
<keyword evidence="2" id="KW-1185">Reference proteome</keyword>
<sequence>MNGDRRTAMALHLLLTLADADVAVRVRKRLAVTEDAPAGPPSVWEAARQVSRAGAPASVLFWMLQTDRPDINEVVYHVDGVGGRLQRDILRGVPFGDGGQGPLPLAPGLRKQAEPADLPGTGPRGVVGELRAVTRMRQGRSAAAAVGREDWAQVAAADLEEPLPGFARWALATRIDCPQALRERFSGHPSFAHRMRQAGIVAGPGVYAETWRAAQDVLSVLDTGRWAFPGRLPEAEAILRPLVRGSLGENTEAWAVLAQLLPTFTGTAPELIVTSGAIA</sequence>
<dbReference type="EMBL" id="JBBKAJ010000022">
    <property type="protein sequence ID" value="MEJ8638598.1"/>
    <property type="molecule type" value="Genomic_DNA"/>
</dbReference>
<dbReference type="Proteomes" id="UP001377168">
    <property type="component" value="Unassembled WGS sequence"/>
</dbReference>
<comment type="caution">
    <text evidence="1">The sequence shown here is derived from an EMBL/GenBank/DDBJ whole genome shotgun (WGS) entry which is preliminary data.</text>
</comment>
<accession>A0ACC6Q4F1</accession>
<protein>
    <submittedName>
        <fullName evidence="1">Uncharacterized protein</fullName>
    </submittedName>
</protein>
<evidence type="ECO:0000313" key="1">
    <source>
        <dbReference type="EMBL" id="MEJ8638598.1"/>
    </source>
</evidence>
<organism evidence="1 2">
    <name type="scientific">Streptomyces achmelvichensis</name>
    <dbReference type="NCBI Taxonomy" id="3134111"/>
    <lineage>
        <taxon>Bacteria</taxon>
        <taxon>Bacillati</taxon>
        <taxon>Actinomycetota</taxon>
        <taxon>Actinomycetes</taxon>
        <taxon>Kitasatosporales</taxon>
        <taxon>Streptomycetaceae</taxon>
        <taxon>Streptomyces</taxon>
    </lineage>
</organism>